<dbReference type="Gene3D" id="1.10.4060.10">
    <property type="entry name" value="BPP1347 like domain"/>
    <property type="match status" value="1"/>
</dbReference>
<dbReference type="SUPFAM" id="SSF88697">
    <property type="entry name" value="PUA domain-like"/>
    <property type="match status" value="1"/>
</dbReference>
<dbReference type="InterPro" id="IPR046336">
    <property type="entry name" value="Lon_prtase_N_sf"/>
</dbReference>
<dbReference type="PROSITE" id="PS51787">
    <property type="entry name" value="LON_N"/>
    <property type="match status" value="1"/>
</dbReference>
<feature type="domain" description="Lon N-terminal" evidence="1">
    <location>
        <begin position="29"/>
        <end position="229"/>
    </location>
</feature>
<dbReference type="SMART" id="SM00464">
    <property type="entry name" value="LON"/>
    <property type="match status" value="1"/>
</dbReference>
<evidence type="ECO:0000259" key="1">
    <source>
        <dbReference type="PROSITE" id="PS51787"/>
    </source>
</evidence>
<dbReference type="Pfam" id="PF02190">
    <property type="entry name" value="LON_substr_bdg"/>
    <property type="match status" value="1"/>
</dbReference>
<protein>
    <submittedName>
        <fullName evidence="2">Peptidase S16</fullName>
    </submittedName>
</protein>
<dbReference type="PANTHER" id="PTHR46732">
    <property type="entry name" value="ATP-DEPENDENT PROTEASE LA (LON) DOMAIN PROTEIN"/>
    <property type="match status" value="1"/>
</dbReference>
<accession>A0ABX5SHZ6</accession>
<organism evidence="2 3">
    <name type="scientific">Pseudoduganella plicata</name>
    <dbReference type="NCBI Taxonomy" id="321984"/>
    <lineage>
        <taxon>Bacteria</taxon>
        <taxon>Pseudomonadati</taxon>
        <taxon>Pseudomonadota</taxon>
        <taxon>Betaproteobacteria</taxon>
        <taxon>Burkholderiales</taxon>
        <taxon>Oxalobacteraceae</taxon>
        <taxon>Telluria group</taxon>
        <taxon>Pseudoduganella</taxon>
    </lineage>
</organism>
<proteinExistence type="predicted"/>
<dbReference type="PANTHER" id="PTHR46732:SF8">
    <property type="entry name" value="ATP-DEPENDENT PROTEASE LA (LON) DOMAIN PROTEIN"/>
    <property type="match status" value="1"/>
</dbReference>
<dbReference type="EMBL" id="CP038026">
    <property type="protein sequence ID" value="QBQ39205.1"/>
    <property type="molecule type" value="Genomic_DNA"/>
</dbReference>
<evidence type="ECO:0000313" key="2">
    <source>
        <dbReference type="EMBL" id="QBQ39205.1"/>
    </source>
</evidence>
<dbReference type="Proteomes" id="UP000294359">
    <property type="component" value="Chromosome"/>
</dbReference>
<sequence length="232" mass="25793">MKEAIEHLRQASYLHPTRASGVGDSCEDAPHDTLVPLNTILFPDGRLALQVFEVRYLDMIRKCIANAEEFGVVPLAHGDEVRKPGQHEALAGVGTLASVVDWTAPLPGLMRITCVGTQRFRIVEATQLPHGLWMADIVRLPHDLEIPVPMDQQDVANALGSLIRTLQQRGVTGAQMPMQPPYRLDDSGWVANRWCELLQLDMMQKELLLAQENPVLRLELVQDALTENGLLN</sequence>
<evidence type="ECO:0000313" key="3">
    <source>
        <dbReference type="Proteomes" id="UP000294359"/>
    </source>
</evidence>
<gene>
    <name evidence="2" type="ORF">E1742_00675</name>
</gene>
<name>A0ABX5SHZ6_9BURK</name>
<reference evidence="2 3" key="1">
    <citation type="submission" date="2019-03" db="EMBL/GenBank/DDBJ databases">
        <title>Draft Genome Sequences of Six Type Strains of the Genus Massilia.</title>
        <authorList>
            <person name="Miess H."/>
            <person name="Frediansyhah A."/>
            <person name="Gross H."/>
        </authorList>
    </citation>
    <scope>NUCLEOTIDE SEQUENCE [LARGE SCALE GENOMIC DNA]</scope>
    <source>
        <strain evidence="2 3">DSM 17505</strain>
    </source>
</reference>
<keyword evidence="3" id="KW-1185">Reference proteome</keyword>
<dbReference type="InterPro" id="IPR003111">
    <property type="entry name" value="Lon_prtase_N"/>
</dbReference>
<dbReference type="InterPro" id="IPR015947">
    <property type="entry name" value="PUA-like_sf"/>
</dbReference>
<dbReference type="Gene3D" id="2.30.130.40">
    <property type="entry name" value="LON domain-like"/>
    <property type="match status" value="1"/>
</dbReference>